<feature type="non-terminal residue" evidence="1">
    <location>
        <position position="112"/>
    </location>
</feature>
<keyword evidence="2" id="KW-1185">Reference proteome</keyword>
<comment type="caution">
    <text evidence="1">The sequence shown here is derived from an EMBL/GenBank/DDBJ whole genome shotgun (WGS) entry which is preliminary data.</text>
</comment>
<gene>
    <name evidence="1" type="ORF">SPELUC_LOCUS12824</name>
</gene>
<evidence type="ECO:0000313" key="1">
    <source>
        <dbReference type="EMBL" id="CAG8726857.1"/>
    </source>
</evidence>
<proteinExistence type="predicted"/>
<dbReference type="Proteomes" id="UP000789366">
    <property type="component" value="Unassembled WGS sequence"/>
</dbReference>
<name>A0ACA9Q1X9_9GLOM</name>
<dbReference type="EMBL" id="CAJVPW010031598">
    <property type="protein sequence ID" value="CAG8726857.1"/>
    <property type="molecule type" value="Genomic_DNA"/>
</dbReference>
<sequence>SVTENKSSSSEESDNNIISKQYEILAEASSLFTISHSLQMSDVSELLAQREALKDKIYKKDKTDTTNENKTIMRKRDKTNKDITPKRKDKTQEAKINFKSEKKINQILTKLE</sequence>
<reference evidence="1" key="1">
    <citation type="submission" date="2021-06" db="EMBL/GenBank/DDBJ databases">
        <authorList>
            <person name="Kallberg Y."/>
            <person name="Tangrot J."/>
            <person name="Rosling A."/>
        </authorList>
    </citation>
    <scope>NUCLEOTIDE SEQUENCE</scope>
    <source>
        <strain evidence="1">28 12/20/2015</strain>
    </source>
</reference>
<protein>
    <submittedName>
        <fullName evidence="1">8548_t:CDS:1</fullName>
    </submittedName>
</protein>
<feature type="non-terminal residue" evidence="1">
    <location>
        <position position="1"/>
    </location>
</feature>
<organism evidence="1 2">
    <name type="scientific">Cetraspora pellucida</name>
    <dbReference type="NCBI Taxonomy" id="1433469"/>
    <lineage>
        <taxon>Eukaryota</taxon>
        <taxon>Fungi</taxon>
        <taxon>Fungi incertae sedis</taxon>
        <taxon>Mucoromycota</taxon>
        <taxon>Glomeromycotina</taxon>
        <taxon>Glomeromycetes</taxon>
        <taxon>Diversisporales</taxon>
        <taxon>Gigasporaceae</taxon>
        <taxon>Cetraspora</taxon>
    </lineage>
</organism>
<evidence type="ECO:0000313" key="2">
    <source>
        <dbReference type="Proteomes" id="UP000789366"/>
    </source>
</evidence>
<accession>A0ACA9Q1X9</accession>